<dbReference type="InterPro" id="IPR013783">
    <property type="entry name" value="Ig-like_fold"/>
</dbReference>
<dbReference type="PANTHER" id="PTHR37833:SF1">
    <property type="entry name" value="SIGNAL PEPTIDE PROTEIN"/>
    <property type="match status" value="1"/>
</dbReference>
<proteinExistence type="predicted"/>
<dbReference type="Pfam" id="PF07610">
    <property type="entry name" value="DUF1573"/>
    <property type="match status" value="1"/>
</dbReference>
<keyword evidence="1" id="KW-0732">Signal</keyword>
<dbReference type="InterPro" id="IPR011467">
    <property type="entry name" value="DUF1573"/>
</dbReference>
<dbReference type="Gene3D" id="2.60.40.10">
    <property type="entry name" value="Immunoglobulins"/>
    <property type="match status" value="1"/>
</dbReference>
<dbReference type="RefSeq" id="WP_176112984.1">
    <property type="nucleotide sequence ID" value="NZ_FUWH01000006.1"/>
</dbReference>
<dbReference type="PANTHER" id="PTHR37833">
    <property type="entry name" value="LIPOPROTEIN-RELATED"/>
    <property type="match status" value="1"/>
</dbReference>
<accession>A0A1T4PHH4</accession>
<dbReference type="PROSITE" id="PS51257">
    <property type="entry name" value="PROKAR_LIPOPROTEIN"/>
    <property type="match status" value="1"/>
</dbReference>
<evidence type="ECO:0000313" key="2">
    <source>
        <dbReference type="EMBL" id="SJZ90993.1"/>
    </source>
</evidence>
<feature type="signal peptide" evidence="1">
    <location>
        <begin position="1"/>
        <end position="20"/>
    </location>
</feature>
<dbReference type="EMBL" id="FUWH01000006">
    <property type="protein sequence ID" value="SJZ90993.1"/>
    <property type="molecule type" value="Genomic_DNA"/>
</dbReference>
<evidence type="ECO:0000256" key="1">
    <source>
        <dbReference type="SAM" id="SignalP"/>
    </source>
</evidence>
<organism evidence="2 3">
    <name type="scientific">Sediminibacterium ginsengisoli</name>
    <dbReference type="NCBI Taxonomy" id="413434"/>
    <lineage>
        <taxon>Bacteria</taxon>
        <taxon>Pseudomonadati</taxon>
        <taxon>Bacteroidota</taxon>
        <taxon>Chitinophagia</taxon>
        <taxon>Chitinophagales</taxon>
        <taxon>Chitinophagaceae</taxon>
        <taxon>Sediminibacterium</taxon>
    </lineage>
</organism>
<protein>
    <recommendedName>
        <fullName evidence="4">DUF1573 domain-containing protein</fullName>
    </recommendedName>
</protein>
<evidence type="ECO:0000313" key="3">
    <source>
        <dbReference type="Proteomes" id="UP000190888"/>
    </source>
</evidence>
<name>A0A1T4PHH4_9BACT</name>
<dbReference type="Proteomes" id="UP000190888">
    <property type="component" value="Unassembled WGS sequence"/>
</dbReference>
<dbReference type="AlphaFoldDB" id="A0A1T4PHH4"/>
<reference evidence="2 3" key="1">
    <citation type="submission" date="2017-02" db="EMBL/GenBank/DDBJ databases">
        <authorList>
            <person name="Peterson S.W."/>
        </authorList>
    </citation>
    <scope>NUCLEOTIDE SEQUENCE [LARGE SCALE GENOMIC DNA]</scope>
    <source>
        <strain evidence="2 3">DSM 22335</strain>
    </source>
</reference>
<keyword evidence="3" id="KW-1185">Reference proteome</keyword>
<evidence type="ECO:0008006" key="4">
    <source>
        <dbReference type="Google" id="ProtNLM"/>
    </source>
</evidence>
<dbReference type="STRING" id="413434.SAMN04488132_10617"/>
<feature type="chain" id="PRO_5012301212" description="DUF1573 domain-containing protein" evidence="1">
    <location>
        <begin position="21"/>
        <end position="149"/>
    </location>
</feature>
<gene>
    <name evidence="2" type="ORF">SAMN04488132_10617</name>
</gene>
<sequence length="149" mass="15965">MKPVKRLICLFAGTVLIATACQNNQDKKIAVNKLPVTDTANFTQAEWLDSLVNFGSITMGEKINIVFRVKNTGTKPLLLSNVTPSCGCTVADYSKEAIAPGAVGMVQAAFDSNRSHPGDVRKTITVTTNTFNGAAGRTLIFTGFIKEKP</sequence>